<feature type="domain" description="ABC transporter" evidence="6">
    <location>
        <begin position="6"/>
        <end position="233"/>
    </location>
</feature>
<dbReference type="PROSITE" id="PS00211">
    <property type="entry name" value="ABC_TRANSPORTER_1"/>
    <property type="match status" value="1"/>
</dbReference>
<evidence type="ECO:0000256" key="5">
    <source>
        <dbReference type="ARBA" id="ARBA00022970"/>
    </source>
</evidence>
<comment type="similarity">
    <text evidence="1">Belongs to the ABC transporter superfamily.</text>
</comment>
<organism evidence="7 8">
    <name type="scientific">Alcanivorax nanhaiticus</name>
    <dbReference type="NCBI Taxonomy" id="1177154"/>
    <lineage>
        <taxon>Bacteria</taxon>
        <taxon>Pseudomonadati</taxon>
        <taxon>Pseudomonadota</taxon>
        <taxon>Gammaproteobacteria</taxon>
        <taxon>Oceanospirillales</taxon>
        <taxon>Alcanivoracaceae</taxon>
        <taxon>Alcanivorax</taxon>
    </lineage>
</organism>
<dbReference type="SUPFAM" id="SSF52540">
    <property type="entry name" value="P-loop containing nucleoside triphosphate hydrolases"/>
    <property type="match status" value="1"/>
</dbReference>
<dbReference type="GO" id="GO:0005524">
    <property type="term" value="F:ATP binding"/>
    <property type="evidence" value="ECO:0007669"/>
    <property type="project" value="UniProtKB-KW"/>
</dbReference>
<sequence>MSDAILTLSDITSGYGSAAVVRDVSLDIKQGEILAVLGKNGMGKSTLLKTIMGFVSPFGGQVILRDKDVTQTPPHMMARSGVAHIPQENTLFPDLSVEDNLRLGVNSDRLFRQRLPTIESLFPRILERMKQRAGTLSGGEQKMLLMCRGLISHPRLMLIDEITEGLQPAMVDRMAEVLVKARDDLGISVLLVEQHLDFALSIANRFMILKLGEIVDQGVVDSQVTSDQLSAHLAV</sequence>
<protein>
    <submittedName>
        <fullName evidence="7">ABC transporter-like protein</fullName>
    </submittedName>
</protein>
<dbReference type="InterPro" id="IPR027417">
    <property type="entry name" value="P-loop_NTPase"/>
</dbReference>
<keyword evidence="2" id="KW-0813">Transport</keyword>
<evidence type="ECO:0000256" key="1">
    <source>
        <dbReference type="ARBA" id="ARBA00005417"/>
    </source>
</evidence>
<dbReference type="Pfam" id="PF00005">
    <property type="entry name" value="ABC_tran"/>
    <property type="match status" value="1"/>
</dbReference>
<evidence type="ECO:0000313" key="7">
    <source>
        <dbReference type="EMBL" id="KGD64936.1"/>
    </source>
</evidence>
<dbReference type="AlphaFoldDB" id="A0A095SJU1"/>
<reference evidence="7 8" key="1">
    <citation type="submission" date="2012-09" db="EMBL/GenBank/DDBJ databases">
        <title>Genome Sequence of alkane-degrading Bacterium Alcanivorax sp. 19-m-6.</title>
        <authorList>
            <person name="Lai Q."/>
            <person name="Shao Z."/>
        </authorList>
    </citation>
    <scope>NUCLEOTIDE SEQUENCE [LARGE SCALE GENOMIC DNA]</scope>
    <source>
        <strain evidence="7 8">19-m-6</strain>
    </source>
</reference>
<dbReference type="EMBL" id="ARXV01000006">
    <property type="protein sequence ID" value="KGD64936.1"/>
    <property type="molecule type" value="Genomic_DNA"/>
</dbReference>
<dbReference type="GO" id="GO:0015658">
    <property type="term" value="F:branched-chain amino acid transmembrane transporter activity"/>
    <property type="evidence" value="ECO:0007669"/>
    <property type="project" value="TreeGrafter"/>
</dbReference>
<dbReference type="OrthoDB" id="9776369at2"/>
<dbReference type="Gene3D" id="3.40.50.300">
    <property type="entry name" value="P-loop containing nucleotide triphosphate hydrolases"/>
    <property type="match status" value="1"/>
</dbReference>
<dbReference type="PROSITE" id="PS50893">
    <property type="entry name" value="ABC_TRANSPORTER_2"/>
    <property type="match status" value="1"/>
</dbReference>
<dbReference type="PANTHER" id="PTHR43820:SF4">
    <property type="entry name" value="HIGH-AFFINITY BRANCHED-CHAIN AMINO ACID TRANSPORT ATP-BINDING PROTEIN LIVF"/>
    <property type="match status" value="1"/>
</dbReference>
<dbReference type="eggNOG" id="COG0410">
    <property type="taxonomic scope" value="Bacteria"/>
</dbReference>
<dbReference type="STRING" id="1177154.Y5S_01844"/>
<dbReference type="InterPro" id="IPR052156">
    <property type="entry name" value="BCAA_Transport_ATP-bd_LivF"/>
</dbReference>
<dbReference type="GO" id="GO:0015807">
    <property type="term" value="P:L-amino acid transport"/>
    <property type="evidence" value="ECO:0007669"/>
    <property type="project" value="TreeGrafter"/>
</dbReference>
<gene>
    <name evidence="7" type="ORF">Y5S_01844</name>
</gene>
<dbReference type="InterPro" id="IPR003439">
    <property type="entry name" value="ABC_transporter-like_ATP-bd"/>
</dbReference>
<evidence type="ECO:0000259" key="6">
    <source>
        <dbReference type="PROSITE" id="PS50893"/>
    </source>
</evidence>
<dbReference type="GO" id="GO:0016887">
    <property type="term" value="F:ATP hydrolysis activity"/>
    <property type="evidence" value="ECO:0007669"/>
    <property type="project" value="InterPro"/>
</dbReference>
<keyword evidence="8" id="KW-1185">Reference proteome</keyword>
<dbReference type="PANTHER" id="PTHR43820">
    <property type="entry name" value="HIGH-AFFINITY BRANCHED-CHAIN AMINO ACID TRANSPORT ATP-BINDING PROTEIN LIVF"/>
    <property type="match status" value="1"/>
</dbReference>
<keyword evidence="3" id="KW-0547">Nucleotide-binding</keyword>
<dbReference type="RefSeq" id="WP_035232435.1">
    <property type="nucleotide sequence ID" value="NZ_ARXV01000006.1"/>
</dbReference>
<keyword evidence="4" id="KW-0067">ATP-binding</keyword>
<evidence type="ECO:0000256" key="3">
    <source>
        <dbReference type="ARBA" id="ARBA00022741"/>
    </source>
</evidence>
<name>A0A095SJU1_9GAMM</name>
<comment type="caution">
    <text evidence="7">The sequence shown here is derived from an EMBL/GenBank/DDBJ whole genome shotgun (WGS) entry which is preliminary data.</text>
</comment>
<dbReference type="InterPro" id="IPR017871">
    <property type="entry name" value="ABC_transporter-like_CS"/>
</dbReference>
<evidence type="ECO:0000256" key="4">
    <source>
        <dbReference type="ARBA" id="ARBA00022840"/>
    </source>
</evidence>
<evidence type="ECO:0000256" key="2">
    <source>
        <dbReference type="ARBA" id="ARBA00022448"/>
    </source>
</evidence>
<dbReference type="Proteomes" id="UP000029444">
    <property type="component" value="Unassembled WGS sequence"/>
</dbReference>
<dbReference type="SMART" id="SM00382">
    <property type="entry name" value="AAA"/>
    <property type="match status" value="1"/>
</dbReference>
<dbReference type="CDD" id="cd03224">
    <property type="entry name" value="ABC_TM1139_LivF_branched"/>
    <property type="match status" value="1"/>
</dbReference>
<evidence type="ECO:0000313" key="8">
    <source>
        <dbReference type="Proteomes" id="UP000029444"/>
    </source>
</evidence>
<dbReference type="InterPro" id="IPR003593">
    <property type="entry name" value="AAA+_ATPase"/>
</dbReference>
<proteinExistence type="inferred from homology"/>
<accession>A0A095SJU1</accession>
<keyword evidence="5" id="KW-0029">Amino-acid transport</keyword>